<reference evidence="3" key="2">
    <citation type="submission" date="2012-11" db="EMBL/GenBank/DDBJ databases">
        <authorList>
            <person name="Kuo A."/>
            <person name="Curtis B.A."/>
            <person name="Tanifuji G."/>
            <person name="Burki F."/>
            <person name="Gruber A."/>
            <person name="Irimia M."/>
            <person name="Maruyama S."/>
            <person name="Arias M.C."/>
            <person name="Ball S.G."/>
            <person name="Gile G.H."/>
            <person name="Hirakawa Y."/>
            <person name="Hopkins J.F."/>
            <person name="Rensing S.A."/>
            <person name="Schmutz J."/>
            <person name="Symeonidi A."/>
            <person name="Elias M."/>
            <person name="Eveleigh R.J."/>
            <person name="Herman E.K."/>
            <person name="Klute M.J."/>
            <person name="Nakayama T."/>
            <person name="Obornik M."/>
            <person name="Reyes-Prieto A."/>
            <person name="Armbrust E.V."/>
            <person name="Aves S.J."/>
            <person name="Beiko R.G."/>
            <person name="Coutinho P."/>
            <person name="Dacks J.B."/>
            <person name="Durnford D.G."/>
            <person name="Fast N.M."/>
            <person name="Green B.R."/>
            <person name="Grisdale C."/>
            <person name="Hempe F."/>
            <person name="Henrissat B."/>
            <person name="Hoppner M.P."/>
            <person name="Ishida K.-I."/>
            <person name="Kim E."/>
            <person name="Koreny L."/>
            <person name="Kroth P.G."/>
            <person name="Liu Y."/>
            <person name="Malik S.-B."/>
            <person name="Maier U.G."/>
            <person name="McRose D."/>
            <person name="Mock T."/>
            <person name="Neilson J.A."/>
            <person name="Onodera N.T."/>
            <person name="Poole A.M."/>
            <person name="Pritham E.J."/>
            <person name="Richards T.A."/>
            <person name="Rocap G."/>
            <person name="Roy S.W."/>
            <person name="Sarai C."/>
            <person name="Schaack S."/>
            <person name="Shirato S."/>
            <person name="Slamovits C.H."/>
            <person name="Spencer D.F."/>
            <person name="Suzuki S."/>
            <person name="Worden A.Z."/>
            <person name="Zauner S."/>
            <person name="Barry K."/>
            <person name="Bell C."/>
            <person name="Bharti A.K."/>
            <person name="Crow J.A."/>
            <person name="Grimwood J."/>
            <person name="Kramer R."/>
            <person name="Lindquist E."/>
            <person name="Lucas S."/>
            <person name="Salamov A."/>
            <person name="McFadden G.I."/>
            <person name="Lane C.E."/>
            <person name="Keeling P.J."/>
            <person name="Gray M.W."/>
            <person name="Grigoriev I.V."/>
            <person name="Archibald J.M."/>
        </authorList>
    </citation>
    <scope>NUCLEOTIDE SEQUENCE</scope>
    <source>
        <strain evidence="3">CCMP2712</strain>
    </source>
</reference>
<protein>
    <submittedName>
        <fullName evidence="1 2">Uncharacterized protein</fullName>
    </submittedName>
</protein>
<gene>
    <name evidence="1" type="ORF">GUITHDRAFT_103011</name>
</gene>
<sequence length="424" mass="47776">MGASPAPDPEEGGFIRATRLHGNCAAHHRGERESYEESRFFYRRCGMPLKYFAPDSVEPLVSADKVEDQDKPAKSPFSHEYNFRRSLSAPLDVPKPQVESDTSMMSSLNVAGLKVLDKDHAGIIKDYVSGMFNEALDAATKPMEGLLGTIAAVTSGFSSKTSTSRLAGNCLSLNFDDCLHTRVEWQVVQGQNENGDVYTTYRHRKYGTVLELYHSSWGCFTFQATDNSVVRRCVAVTEFAIENRDYWFHPELLNILRCSSDNDEHSLLKYAVVRSGTWTATSLQGKAIRIEQRSPYDKNNETLVLVPDGFVFICRGNIINLQAYRKREAIILRKGTVTADDAKAFLRSFVGEVPGLTNFEAPNATYPPAYEYLLEDGKRLQGHESSLEERWLWRGREYTVQWTPRYKSYKVLLDGKEEGANGAD</sequence>
<dbReference type="GeneID" id="17307966"/>
<name>L1JR96_GUITC</name>
<organism evidence="1">
    <name type="scientific">Guillardia theta (strain CCMP2712)</name>
    <name type="common">Cryptophyte</name>
    <dbReference type="NCBI Taxonomy" id="905079"/>
    <lineage>
        <taxon>Eukaryota</taxon>
        <taxon>Cryptophyceae</taxon>
        <taxon>Pyrenomonadales</taxon>
        <taxon>Geminigeraceae</taxon>
        <taxon>Guillardia</taxon>
    </lineage>
</organism>
<evidence type="ECO:0000313" key="2">
    <source>
        <dbReference type="EnsemblProtists" id="EKX51091"/>
    </source>
</evidence>
<dbReference type="KEGG" id="gtt:GUITHDRAFT_103011"/>
<dbReference type="EnsemblProtists" id="EKX51091">
    <property type="protein sequence ID" value="EKX51091"/>
    <property type="gene ID" value="GUITHDRAFT_103011"/>
</dbReference>
<dbReference type="PaxDb" id="55529-EKX51091"/>
<evidence type="ECO:0000313" key="1">
    <source>
        <dbReference type="EMBL" id="EKX51091.1"/>
    </source>
</evidence>
<dbReference type="HOGENOM" id="CLU_648038_0_0_1"/>
<keyword evidence="3" id="KW-1185">Reference proteome</keyword>
<evidence type="ECO:0000313" key="3">
    <source>
        <dbReference type="Proteomes" id="UP000011087"/>
    </source>
</evidence>
<proteinExistence type="predicted"/>
<dbReference type="AlphaFoldDB" id="L1JR96"/>
<dbReference type="RefSeq" id="XP_005838071.1">
    <property type="nucleotide sequence ID" value="XM_005838014.1"/>
</dbReference>
<reference evidence="1 3" key="1">
    <citation type="journal article" date="2012" name="Nature">
        <title>Algal genomes reveal evolutionary mosaicism and the fate of nucleomorphs.</title>
        <authorList>
            <consortium name="DOE Joint Genome Institute"/>
            <person name="Curtis B.A."/>
            <person name="Tanifuji G."/>
            <person name="Burki F."/>
            <person name="Gruber A."/>
            <person name="Irimia M."/>
            <person name="Maruyama S."/>
            <person name="Arias M.C."/>
            <person name="Ball S.G."/>
            <person name="Gile G.H."/>
            <person name="Hirakawa Y."/>
            <person name="Hopkins J.F."/>
            <person name="Kuo A."/>
            <person name="Rensing S.A."/>
            <person name="Schmutz J."/>
            <person name="Symeonidi A."/>
            <person name="Elias M."/>
            <person name="Eveleigh R.J."/>
            <person name="Herman E.K."/>
            <person name="Klute M.J."/>
            <person name="Nakayama T."/>
            <person name="Obornik M."/>
            <person name="Reyes-Prieto A."/>
            <person name="Armbrust E.V."/>
            <person name="Aves S.J."/>
            <person name="Beiko R.G."/>
            <person name="Coutinho P."/>
            <person name="Dacks J.B."/>
            <person name="Durnford D.G."/>
            <person name="Fast N.M."/>
            <person name="Green B.R."/>
            <person name="Grisdale C.J."/>
            <person name="Hempel F."/>
            <person name="Henrissat B."/>
            <person name="Hoppner M.P."/>
            <person name="Ishida K."/>
            <person name="Kim E."/>
            <person name="Koreny L."/>
            <person name="Kroth P.G."/>
            <person name="Liu Y."/>
            <person name="Malik S.B."/>
            <person name="Maier U.G."/>
            <person name="McRose D."/>
            <person name="Mock T."/>
            <person name="Neilson J.A."/>
            <person name="Onodera N.T."/>
            <person name="Poole A.M."/>
            <person name="Pritham E.J."/>
            <person name="Richards T.A."/>
            <person name="Rocap G."/>
            <person name="Roy S.W."/>
            <person name="Sarai C."/>
            <person name="Schaack S."/>
            <person name="Shirato S."/>
            <person name="Slamovits C.H."/>
            <person name="Spencer D.F."/>
            <person name="Suzuki S."/>
            <person name="Worden A.Z."/>
            <person name="Zauner S."/>
            <person name="Barry K."/>
            <person name="Bell C."/>
            <person name="Bharti A.K."/>
            <person name="Crow J.A."/>
            <person name="Grimwood J."/>
            <person name="Kramer R."/>
            <person name="Lindquist E."/>
            <person name="Lucas S."/>
            <person name="Salamov A."/>
            <person name="McFadden G.I."/>
            <person name="Lane C.E."/>
            <person name="Keeling P.J."/>
            <person name="Gray M.W."/>
            <person name="Grigoriev I.V."/>
            <person name="Archibald J.M."/>
        </authorList>
    </citation>
    <scope>NUCLEOTIDE SEQUENCE</scope>
    <source>
        <strain evidence="1 3">CCMP2712</strain>
    </source>
</reference>
<reference evidence="2" key="3">
    <citation type="submission" date="2016-03" db="UniProtKB">
        <authorList>
            <consortium name="EnsemblProtists"/>
        </authorList>
    </citation>
    <scope>IDENTIFICATION</scope>
</reference>
<accession>L1JR96</accession>
<dbReference type="Proteomes" id="UP000011087">
    <property type="component" value="Unassembled WGS sequence"/>
</dbReference>
<dbReference type="EMBL" id="JH992976">
    <property type="protein sequence ID" value="EKX51091.1"/>
    <property type="molecule type" value="Genomic_DNA"/>
</dbReference>